<feature type="region of interest" description="Disordered" evidence="1">
    <location>
        <begin position="1"/>
        <end position="42"/>
    </location>
</feature>
<comment type="caution">
    <text evidence="2">The sequence shown here is derived from an EMBL/GenBank/DDBJ whole genome shotgun (WGS) entry which is preliminary data.</text>
</comment>
<accession>A0AAV7PEW3</accession>
<protein>
    <submittedName>
        <fullName evidence="2">Uncharacterized protein</fullName>
    </submittedName>
</protein>
<gene>
    <name evidence="2" type="ORF">NDU88_005157</name>
</gene>
<evidence type="ECO:0000256" key="1">
    <source>
        <dbReference type="SAM" id="MobiDB-lite"/>
    </source>
</evidence>
<dbReference type="Proteomes" id="UP001066276">
    <property type="component" value="Chromosome 7"/>
</dbReference>
<reference evidence="2" key="1">
    <citation type="journal article" date="2022" name="bioRxiv">
        <title>Sequencing and chromosome-scale assembly of the giantPleurodeles waltlgenome.</title>
        <authorList>
            <person name="Brown T."/>
            <person name="Elewa A."/>
            <person name="Iarovenko S."/>
            <person name="Subramanian E."/>
            <person name="Araus A.J."/>
            <person name="Petzold A."/>
            <person name="Susuki M."/>
            <person name="Suzuki K.-i.T."/>
            <person name="Hayashi T."/>
            <person name="Toyoda A."/>
            <person name="Oliveira C."/>
            <person name="Osipova E."/>
            <person name="Leigh N.D."/>
            <person name="Simon A."/>
            <person name="Yun M.H."/>
        </authorList>
    </citation>
    <scope>NUCLEOTIDE SEQUENCE</scope>
    <source>
        <strain evidence="2">20211129_DDA</strain>
        <tissue evidence="2">Liver</tissue>
    </source>
</reference>
<proteinExistence type="predicted"/>
<name>A0AAV7PEW3_PLEWA</name>
<organism evidence="2 3">
    <name type="scientific">Pleurodeles waltl</name>
    <name type="common">Iberian ribbed newt</name>
    <dbReference type="NCBI Taxonomy" id="8319"/>
    <lineage>
        <taxon>Eukaryota</taxon>
        <taxon>Metazoa</taxon>
        <taxon>Chordata</taxon>
        <taxon>Craniata</taxon>
        <taxon>Vertebrata</taxon>
        <taxon>Euteleostomi</taxon>
        <taxon>Amphibia</taxon>
        <taxon>Batrachia</taxon>
        <taxon>Caudata</taxon>
        <taxon>Salamandroidea</taxon>
        <taxon>Salamandridae</taxon>
        <taxon>Pleurodelinae</taxon>
        <taxon>Pleurodeles</taxon>
    </lineage>
</organism>
<dbReference type="AlphaFoldDB" id="A0AAV7PEW3"/>
<keyword evidence="3" id="KW-1185">Reference proteome</keyword>
<feature type="compositionally biased region" description="Basic and acidic residues" evidence="1">
    <location>
        <begin position="1"/>
        <end position="28"/>
    </location>
</feature>
<sequence>MERREGVGRESSRESWREARGGRWRDEELMSGGDGNGTREAIPGVKETGEREMAQNLTRRCREVKNWKTRWELK</sequence>
<evidence type="ECO:0000313" key="2">
    <source>
        <dbReference type="EMBL" id="KAJ1126751.1"/>
    </source>
</evidence>
<dbReference type="EMBL" id="JANPWB010000011">
    <property type="protein sequence ID" value="KAJ1126751.1"/>
    <property type="molecule type" value="Genomic_DNA"/>
</dbReference>
<evidence type="ECO:0000313" key="3">
    <source>
        <dbReference type="Proteomes" id="UP001066276"/>
    </source>
</evidence>